<keyword evidence="8 13" id="KW-0862">Zinc</keyword>
<dbReference type="Gene3D" id="3.90.226.10">
    <property type="entry name" value="2-enoyl-CoA Hydratase, Chain A, domain 1"/>
    <property type="match status" value="1"/>
</dbReference>
<dbReference type="InterPro" id="IPR000438">
    <property type="entry name" value="Acetyl_CoA_COase_Trfase_b_su"/>
</dbReference>
<feature type="domain" description="CoA carboxyltransferase N-terminal" evidence="15">
    <location>
        <begin position="26"/>
        <end position="295"/>
    </location>
</feature>
<keyword evidence="7 13" id="KW-0276">Fatty acid metabolism</keyword>
<evidence type="ECO:0000313" key="17">
    <source>
        <dbReference type="Proteomes" id="UP001564408"/>
    </source>
</evidence>
<evidence type="ECO:0000256" key="1">
    <source>
        <dbReference type="ARBA" id="ARBA00004496"/>
    </source>
</evidence>
<dbReference type="SUPFAM" id="SSF52096">
    <property type="entry name" value="ClpP/crotonase"/>
    <property type="match status" value="1"/>
</dbReference>
<keyword evidence="10 13" id="KW-0443">Lipid metabolism</keyword>
<keyword evidence="4 13" id="KW-0479">Metal-binding</keyword>
<comment type="catalytic activity">
    <reaction evidence="13">
        <text>N(6)-carboxybiotinyl-L-lysyl-[protein] + acetyl-CoA = N(6)-biotinyl-L-lysyl-[protein] + malonyl-CoA</text>
        <dbReference type="Rhea" id="RHEA:54728"/>
        <dbReference type="Rhea" id="RHEA-COMP:10505"/>
        <dbReference type="Rhea" id="RHEA-COMP:10506"/>
        <dbReference type="ChEBI" id="CHEBI:57288"/>
        <dbReference type="ChEBI" id="CHEBI:57384"/>
        <dbReference type="ChEBI" id="CHEBI:83144"/>
        <dbReference type="ChEBI" id="CHEBI:83145"/>
        <dbReference type="EC" id="2.1.3.15"/>
    </reaction>
</comment>
<evidence type="ECO:0000256" key="8">
    <source>
        <dbReference type="ARBA" id="ARBA00022833"/>
    </source>
</evidence>
<feature type="binding site" evidence="13">
    <location>
        <position position="52"/>
    </location>
    <ligand>
        <name>Zn(2+)</name>
        <dbReference type="ChEBI" id="CHEBI:29105"/>
    </ligand>
</feature>
<evidence type="ECO:0000256" key="14">
    <source>
        <dbReference type="SAM" id="MobiDB-lite"/>
    </source>
</evidence>
<keyword evidence="17" id="KW-1185">Reference proteome</keyword>
<comment type="subcellular location">
    <subcellularLocation>
        <location evidence="1 13">Cytoplasm</location>
    </subcellularLocation>
</comment>
<dbReference type="EC" id="2.1.3.15" evidence="13"/>
<comment type="pathway">
    <text evidence="13">Lipid metabolism; malonyl-CoA biosynthesis; malonyl-CoA from acetyl-CoA: step 1/1.</text>
</comment>
<keyword evidence="16" id="KW-0436">Ligase</keyword>
<dbReference type="InterPro" id="IPR029045">
    <property type="entry name" value="ClpP/crotonase-like_dom_sf"/>
</dbReference>
<dbReference type="Proteomes" id="UP001564408">
    <property type="component" value="Unassembled WGS sequence"/>
</dbReference>
<feature type="compositionally biased region" description="Low complexity" evidence="14">
    <location>
        <begin position="297"/>
        <end position="306"/>
    </location>
</feature>
<comment type="subunit">
    <text evidence="13">Acetyl-CoA carboxylase is a heterohexamer composed of biotin carboxyl carrier protein (AccB), biotin carboxylase (AccC) and two subunits each of ACCase subunit alpha (AccA) and ACCase subunit beta (AccD).</text>
</comment>
<evidence type="ECO:0000256" key="9">
    <source>
        <dbReference type="ARBA" id="ARBA00022840"/>
    </source>
</evidence>
<dbReference type="NCBIfam" id="TIGR00515">
    <property type="entry name" value="accD"/>
    <property type="match status" value="1"/>
</dbReference>
<evidence type="ECO:0000256" key="6">
    <source>
        <dbReference type="ARBA" id="ARBA00022771"/>
    </source>
</evidence>
<evidence type="ECO:0000256" key="12">
    <source>
        <dbReference type="ARBA" id="ARBA00025280"/>
    </source>
</evidence>
<comment type="function">
    <text evidence="12 13">Component of the acetyl coenzyme A carboxylase (ACC) complex. Biotin carboxylase (BC) catalyzes the carboxylation of biotin on its carrier protein (BCCP) and then the CO(2) group is transferred by the transcarboxylase to acetyl-CoA to form malonyl-CoA.</text>
</comment>
<dbReference type="Pfam" id="PF01039">
    <property type="entry name" value="Carboxyl_trans"/>
    <property type="match status" value="1"/>
</dbReference>
<reference evidence="16 17" key="1">
    <citation type="submission" date="2024-05" db="EMBL/GenBank/DDBJ databases">
        <title>Genome Sequence and Characterization of the New Strain Purple Sulfur Bacterium of Genus Thioalkalicoccus.</title>
        <authorList>
            <person name="Bryantseva I.A."/>
            <person name="Kyndt J.A."/>
            <person name="Imhoff J.F."/>
        </authorList>
    </citation>
    <scope>NUCLEOTIDE SEQUENCE [LARGE SCALE GENOMIC DNA]</scope>
    <source>
        <strain evidence="16 17">Um2</strain>
    </source>
</reference>
<keyword evidence="2 13" id="KW-0444">Lipid biosynthesis</keyword>
<comment type="caution">
    <text evidence="16">The sequence shown here is derived from an EMBL/GenBank/DDBJ whole genome shotgun (WGS) entry which is preliminary data.</text>
</comment>
<keyword evidence="9 13" id="KW-0067">ATP-binding</keyword>
<dbReference type="RefSeq" id="WP_369666587.1">
    <property type="nucleotide sequence ID" value="NZ_JBDKXB010000006.1"/>
</dbReference>
<dbReference type="PANTHER" id="PTHR42995:SF5">
    <property type="entry name" value="ACETYL-COENZYME A CARBOXYLASE CARBOXYL TRANSFERASE SUBUNIT BETA, CHLOROPLASTIC"/>
    <property type="match status" value="1"/>
</dbReference>
<dbReference type="PANTHER" id="PTHR42995">
    <property type="entry name" value="ACETYL-COENZYME A CARBOXYLASE CARBOXYL TRANSFERASE SUBUNIT BETA, CHLOROPLASTIC"/>
    <property type="match status" value="1"/>
</dbReference>
<dbReference type="InterPro" id="IPR011762">
    <property type="entry name" value="COA_CT_N"/>
</dbReference>
<evidence type="ECO:0000256" key="2">
    <source>
        <dbReference type="ARBA" id="ARBA00022516"/>
    </source>
</evidence>
<feature type="region of interest" description="Disordered" evidence="14">
    <location>
        <begin position="285"/>
        <end position="319"/>
    </location>
</feature>
<evidence type="ECO:0000259" key="15">
    <source>
        <dbReference type="PROSITE" id="PS50980"/>
    </source>
</evidence>
<evidence type="ECO:0000256" key="13">
    <source>
        <dbReference type="HAMAP-Rule" id="MF_01395"/>
    </source>
</evidence>
<sequence>MNWFEKLMPSRIRTEVVSKRAVPEGIWAKCPGCNAILYRAELERNLEVCPKCSHHNRLTARRRLDTFLDPEPREELAPDIESVDPLKFRDLKKYKDRLAVAQKETGEKDALVVFRGALQRQPVVAAAFEFGFMGGSMGSVVGERFVRGVEAALADQVPLICFSASGGARMQESLFSLMQMAKTSAALGRLRAEGLPFISVMTDPTMGGVSASLAMLGDVNIAEPNALIGFAGPRVIEQTVREKLPEGFQRAEFLLEHGALDRIVDRRELRERIADLLAILAHRPKFVEAPPEPESPPAAEDTPAAEADSEPDATRESTA</sequence>
<feature type="binding site" evidence="13">
    <location>
        <position position="49"/>
    </location>
    <ligand>
        <name>Zn(2+)</name>
        <dbReference type="ChEBI" id="CHEBI:29105"/>
    </ligand>
</feature>
<dbReference type="EMBL" id="JBDKXB010000006">
    <property type="protein sequence ID" value="MEY6432097.1"/>
    <property type="molecule type" value="Genomic_DNA"/>
</dbReference>
<name>A0ABV4BCT9_9GAMM</name>
<evidence type="ECO:0000256" key="5">
    <source>
        <dbReference type="ARBA" id="ARBA00022741"/>
    </source>
</evidence>
<dbReference type="PRINTS" id="PR01070">
    <property type="entry name" value="ACCCTRFRASEB"/>
</dbReference>
<keyword evidence="13" id="KW-0963">Cytoplasm</keyword>
<dbReference type="Pfam" id="PF17848">
    <property type="entry name" value="Zn_ribbon_ACC"/>
    <property type="match status" value="1"/>
</dbReference>
<dbReference type="GO" id="GO:0003989">
    <property type="term" value="F:acetyl-CoA carboxylase activity"/>
    <property type="evidence" value="ECO:0007669"/>
    <property type="project" value="UniProtKB-EC"/>
</dbReference>
<dbReference type="HAMAP" id="MF_01395">
    <property type="entry name" value="AcetylCoA_CT_beta"/>
    <property type="match status" value="1"/>
</dbReference>
<dbReference type="InterPro" id="IPR034733">
    <property type="entry name" value="AcCoA_carboxyl_beta"/>
</dbReference>
<organism evidence="16 17">
    <name type="scientific">Thioalkalicoccus limnaeus</name>
    <dbReference type="NCBI Taxonomy" id="120681"/>
    <lineage>
        <taxon>Bacteria</taxon>
        <taxon>Pseudomonadati</taxon>
        <taxon>Pseudomonadota</taxon>
        <taxon>Gammaproteobacteria</taxon>
        <taxon>Chromatiales</taxon>
        <taxon>Chromatiaceae</taxon>
        <taxon>Thioalkalicoccus</taxon>
    </lineage>
</organism>
<keyword evidence="11 13" id="KW-0275">Fatty acid biosynthesis</keyword>
<evidence type="ECO:0000256" key="4">
    <source>
        <dbReference type="ARBA" id="ARBA00022723"/>
    </source>
</evidence>
<comment type="similarity">
    <text evidence="13">Belongs to the AccD/PCCB family.</text>
</comment>
<proteinExistence type="inferred from homology"/>
<dbReference type="InterPro" id="IPR041010">
    <property type="entry name" value="Znf-ACC"/>
</dbReference>
<feature type="binding site" evidence="13">
    <location>
        <position position="30"/>
    </location>
    <ligand>
        <name>Zn(2+)</name>
        <dbReference type="ChEBI" id="CHEBI:29105"/>
    </ligand>
</feature>
<dbReference type="PROSITE" id="PS50980">
    <property type="entry name" value="COA_CT_NTER"/>
    <property type="match status" value="1"/>
</dbReference>
<feature type="binding site" evidence="13">
    <location>
        <position position="33"/>
    </location>
    <ligand>
        <name>Zn(2+)</name>
        <dbReference type="ChEBI" id="CHEBI:29105"/>
    </ligand>
</feature>
<gene>
    <name evidence="13 16" type="primary">accD</name>
    <name evidence="16" type="ORF">ABC977_06690</name>
</gene>
<comment type="cofactor">
    <cofactor evidence="13">
        <name>Zn(2+)</name>
        <dbReference type="ChEBI" id="CHEBI:29105"/>
    </cofactor>
    <text evidence="13">Binds 1 zinc ion per subunit.</text>
</comment>
<evidence type="ECO:0000256" key="11">
    <source>
        <dbReference type="ARBA" id="ARBA00023160"/>
    </source>
</evidence>
<keyword evidence="6 13" id="KW-0863">Zinc-finger</keyword>
<evidence type="ECO:0000256" key="7">
    <source>
        <dbReference type="ARBA" id="ARBA00022832"/>
    </source>
</evidence>
<evidence type="ECO:0000256" key="10">
    <source>
        <dbReference type="ARBA" id="ARBA00023098"/>
    </source>
</evidence>
<accession>A0ABV4BCT9</accession>
<keyword evidence="3 13" id="KW-0808">Transferase</keyword>
<feature type="zinc finger region" description="C4-type" evidence="13">
    <location>
        <begin position="30"/>
        <end position="52"/>
    </location>
</feature>
<evidence type="ECO:0000313" key="16">
    <source>
        <dbReference type="EMBL" id="MEY6432097.1"/>
    </source>
</evidence>
<protein>
    <recommendedName>
        <fullName evidence="13">Acetyl-coenzyme A carboxylase carboxyl transferase subunit beta</fullName>
        <shortName evidence="13">ACCase subunit beta</shortName>
        <shortName evidence="13">Acetyl-CoA carboxylase carboxyltransferase subunit beta</shortName>
        <ecNumber evidence="13">2.1.3.15</ecNumber>
    </recommendedName>
</protein>
<keyword evidence="5 13" id="KW-0547">Nucleotide-binding</keyword>
<evidence type="ECO:0000256" key="3">
    <source>
        <dbReference type="ARBA" id="ARBA00022679"/>
    </source>
</evidence>